<dbReference type="Gene3D" id="3.90.1150.10">
    <property type="entry name" value="Aspartate Aminotransferase, domain 1"/>
    <property type="match status" value="1"/>
</dbReference>
<comment type="cofactor">
    <cofactor evidence="1 8 10">
        <name>pyridoxal 5'-phosphate</name>
        <dbReference type="ChEBI" id="CHEBI:597326"/>
    </cofactor>
</comment>
<accession>A0A7S0Z3P2</accession>
<evidence type="ECO:0000313" key="12">
    <source>
        <dbReference type="EMBL" id="CAD8801957.1"/>
    </source>
</evidence>
<comment type="similarity">
    <text evidence="2 9">Belongs to the class-V pyridoxal-phosphate-dependent aminotransferase family.</text>
</comment>
<evidence type="ECO:0000256" key="6">
    <source>
        <dbReference type="ARBA" id="ARBA00022898"/>
    </source>
</evidence>
<organism evidence="12">
    <name type="scientific">Hemiselmis tepida</name>
    <dbReference type="NCBI Taxonomy" id="464990"/>
    <lineage>
        <taxon>Eukaryota</taxon>
        <taxon>Cryptophyceae</taxon>
        <taxon>Cryptomonadales</taxon>
        <taxon>Hemiselmidaceae</taxon>
        <taxon>Hemiselmis</taxon>
    </lineage>
</organism>
<protein>
    <recommendedName>
        <fullName evidence="3">alanine--glyoxylate transaminase</fullName>
        <ecNumber evidence="3">2.6.1.44</ecNumber>
    </recommendedName>
</protein>
<dbReference type="InterPro" id="IPR020578">
    <property type="entry name" value="Aminotrans_V_PyrdxlP_BS"/>
</dbReference>
<keyword evidence="4" id="KW-0032">Aminotransferase</keyword>
<evidence type="ECO:0000256" key="5">
    <source>
        <dbReference type="ARBA" id="ARBA00022679"/>
    </source>
</evidence>
<dbReference type="InterPro" id="IPR024169">
    <property type="entry name" value="SP_NH2Trfase/AEP_transaminase"/>
</dbReference>
<feature type="modified residue" description="N6-(pyridoxal phosphate)lysine" evidence="8">
    <location>
        <position position="236"/>
    </location>
</feature>
<evidence type="ECO:0000256" key="2">
    <source>
        <dbReference type="ARBA" id="ARBA00009236"/>
    </source>
</evidence>
<dbReference type="Gene3D" id="3.40.640.10">
    <property type="entry name" value="Type I PLP-dependent aspartate aminotransferase-like (Major domain)"/>
    <property type="match status" value="1"/>
</dbReference>
<feature type="binding site" evidence="7">
    <location>
        <position position="389"/>
    </location>
    <ligand>
        <name>substrate</name>
    </ligand>
</feature>
<dbReference type="PIRSF" id="PIRSF000524">
    <property type="entry name" value="SPT"/>
    <property type="match status" value="1"/>
</dbReference>
<dbReference type="PROSITE" id="PS00595">
    <property type="entry name" value="AA_TRANSFER_CLASS_5"/>
    <property type="match status" value="1"/>
</dbReference>
<sequence>MALRASRVLRGSVVAGGVAYTPGSRQRFPLPPGGYTCEETRPKLFIPGPIEFSPEVLHAFSRGSRAHTDATIIEEFGQSLEMLRECFLTKDGQPFILSGSGAMGWDAVATNLLMPGERGLVLSSGHFSDRFIDCFVQYKCDITIIDAPRPGTRPCNIEVEKALSEAVKAGKPYKIITITGVDTSTAVLADLQKLCEITRSVSPTTLIVVDAVCSAIGEELRMDEWGIDFVHTASQKAIGVPAGLGIMIASQRCMASLPSKDKIPNSFVNLQNWLPVMEAYEARKPSYFATPATNTIGALRVGLDQILATPGGVDGYFKQHRDCANMVRSELAGMGLKLLTETPAIASNLLSCVRYPEGKKATEVLPEMKKKGWIVAAGLHPKCANEYFRIGHMAYSTTGRVNYLERLLIDLKTVIGR</sequence>
<dbReference type="InterPro" id="IPR015422">
    <property type="entry name" value="PyrdxlP-dep_Trfase_small"/>
</dbReference>
<feature type="domain" description="Aminotransferase class V" evidence="11">
    <location>
        <begin position="104"/>
        <end position="384"/>
    </location>
</feature>
<dbReference type="AlphaFoldDB" id="A0A7S0Z3P2"/>
<dbReference type="InterPro" id="IPR015424">
    <property type="entry name" value="PyrdxlP-dep_Trfase"/>
</dbReference>
<dbReference type="PANTHER" id="PTHR21152:SF24">
    <property type="entry name" value="ALANINE--GLYOXYLATE AMINOTRANSFERASE 1"/>
    <property type="match status" value="1"/>
</dbReference>
<proteinExistence type="inferred from homology"/>
<evidence type="ECO:0000256" key="7">
    <source>
        <dbReference type="PIRSR" id="PIRSR000524-1"/>
    </source>
</evidence>
<dbReference type="EMBL" id="HBFN01027039">
    <property type="protein sequence ID" value="CAD8801957.1"/>
    <property type="molecule type" value="Transcribed_RNA"/>
</dbReference>
<dbReference type="InterPro" id="IPR015421">
    <property type="entry name" value="PyrdxlP-dep_Trfase_major"/>
</dbReference>
<evidence type="ECO:0000256" key="10">
    <source>
        <dbReference type="RuleBase" id="RU004504"/>
    </source>
</evidence>
<dbReference type="GO" id="GO:0019265">
    <property type="term" value="P:glycine biosynthetic process, by transamination of glyoxylate"/>
    <property type="evidence" value="ECO:0007669"/>
    <property type="project" value="TreeGrafter"/>
</dbReference>
<evidence type="ECO:0000256" key="3">
    <source>
        <dbReference type="ARBA" id="ARBA00013049"/>
    </source>
</evidence>
<dbReference type="PANTHER" id="PTHR21152">
    <property type="entry name" value="AMINOTRANSFERASE CLASS V"/>
    <property type="match status" value="1"/>
</dbReference>
<keyword evidence="6 8" id="KW-0663">Pyridoxal phosphate</keyword>
<evidence type="ECO:0000259" key="11">
    <source>
        <dbReference type="Pfam" id="PF00266"/>
    </source>
</evidence>
<dbReference type="InterPro" id="IPR000192">
    <property type="entry name" value="Aminotrans_V_dom"/>
</dbReference>
<gene>
    <name evidence="12" type="ORF">HTEP1355_LOCUS15632</name>
</gene>
<evidence type="ECO:0000256" key="4">
    <source>
        <dbReference type="ARBA" id="ARBA00022576"/>
    </source>
</evidence>
<dbReference type="GO" id="GO:0005777">
    <property type="term" value="C:peroxisome"/>
    <property type="evidence" value="ECO:0007669"/>
    <property type="project" value="TreeGrafter"/>
</dbReference>
<evidence type="ECO:0000256" key="1">
    <source>
        <dbReference type="ARBA" id="ARBA00001933"/>
    </source>
</evidence>
<evidence type="ECO:0000256" key="8">
    <source>
        <dbReference type="PIRSR" id="PIRSR000524-50"/>
    </source>
</evidence>
<keyword evidence="5" id="KW-0808">Transferase</keyword>
<dbReference type="Pfam" id="PF00266">
    <property type="entry name" value="Aminotran_5"/>
    <property type="match status" value="1"/>
</dbReference>
<name>A0A7S0Z3P2_9CRYP</name>
<dbReference type="GO" id="GO:0004760">
    <property type="term" value="F:L-serine-pyruvate transaminase activity"/>
    <property type="evidence" value="ECO:0007669"/>
    <property type="project" value="TreeGrafter"/>
</dbReference>
<dbReference type="SUPFAM" id="SSF53383">
    <property type="entry name" value="PLP-dependent transferases"/>
    <property type="match status" value="1"/>
</dbReference>
<dbReference type="GO" id="GO:0008453">
    <property type="term" value="F:alanine-glyoxylate transaminase activity"/>
    <property type="evidence" value="ECO:0007669"/>
    <property type="project" value="UniProtKB-EC"/>
</dbReference>
<evidence type="ECO:0000256" key="9">
    <source>
        <dbReference type="RuleBase" id="RU004075"/>
    </source>
</evidence>
<dbReference type="EC" id="2.6.1.44" evidence="3"/>
<reference evidence="12" key="1">
    <citation type="submission" date="2021-01" db="EMBL/GenBank/DDBJ databases">
        <authorList>
            <person name="Corre E."/>
            <person name="Pelletier E."/>
            <person name="Niang G."/>
            <person name="Scheremetjew M."/>
            <person name="Finn R."/>
            <person name="Kale V."/>
            <person name="Holt S."/>
            <person name="Cochrane G."/>
            <person name="Meng A."/>
            <person name="Brown T."/>
            <person name="Cohen L."/>
        </authorList>
    </citation>
    <scope>NUCLEOTIDE SEQUENCE</scope>
    <source>
        <strain evidence="12">CCMP443</strain>
    </source>
</reference>